<feature type="transmembrane region" description="Helical" evidence="6">
    <location>
        <begin position="84"/>
        <end position="111"/>
    </location>
</feature>
<sequence>MVDRSLGPAFWRFWGASALANLGDGIRVAAFPLLAAALTTSPVGVAAVASAQFLPWLVTGLWAGALADRRGARQLIVAADLARVAVLLALVVAVAAGRATVAVVAVAAFLLGVGETVRDTAAQTAIPRLVHDSQLERANGRLLAGEIVGNDFVGPPVGALLFVAGAALPFAVNGATLALAVMLMLSLPLTLARAAAVTAATAAAAGQRPGVLAGLRWLLRNPMLRTLIAVAGAVGAADSAWLATFVLYARDSLGLGAVGFGLLLATGAGGGLLGAFAADRLIARHGHRAVLAWSLPLTAGTPALLVVAPDRWAAATVVVTTSASFAVLNVTARAVRQRSVPPELMGRVVAAVRTLSCGCAALGALLGGALASTLGADAPFLFSAVVAALATVAWWTASHPEARPA</sequence>
<feature type="transmembrane region" description="Helical" evidence="6">
    <location>
        <begin position="344"/>
        <end position="366"/>
    </location>
</feature>
<dbReference type="EMBL" id="BONC01000051">
    <property type="protein sequence ID" value="GIF59630.1"/>
    <property type="molecule type" value="Genomic_DNA"/>
</dbReference>
<keyword evidence="2" id="KW-1003">Cell membrane</keyword>
<dbReference type="Gene3D" id="1.20.1250.20">
    <property type="entry name" value="MFS general substrate transporter like domains"/>
    <property type="match status" value="1"/>
</dbReference>
<accession>A0ABQ4CA22</accession>
<keyword evidence="9" id="KW-1185">Reference proteome</keyword>
<evidence type="ECO:0000256" key="2">
    <source>
        <dbReference type="ARBA" id="ARBA00022475"/>
    </source>
</evidence>
<organism evidence="8 9">
    <name type="scientific">Asanoa iriomotensis</name>
    <dbReference type="NCBI Taxonomy" id="234613"/>
    <lineage>
        <taxon>Bacteria</taxon>
        <taxon>Bacillati</taxon>
        <taxon>Actinomycetota</taxon>
        <taxon>Actinomycetes</taxon>
        <taxon>Micromonosporales</taxon>
        <taxon>Micromonosporaceae</taxon>
        <taxon>Asanoa</taxon>
    </lineage>
</organism>
<feature type="transmembrane region" description="Helical" evidence="6">
    <location>
        <begin position="314"/>
        <end position="332"/>
    </location>
</feature>
<proteinExistence type="predicted"/>
<protein>
    <submittedName>
        <fullName evidence="8">MFS transporter</fullName>
    </submittedName>
</protein>
<dbReference type="InterPro" id="IPR011701">
    <property type="entry name" value="MFS"/>
</dbReference>
<keyword evidence="3 6" id="KW-0812">Transmembrane</keyword>
<evidence type="ECO:0000313" key="9">
    <source>
        <dbReference type="Proteomes" id="UP000624325"/>
    </source>
</evidence>
<evidence type="ECO:0000256" key="5">
    <source>
        <dbReference type="ARBA" id="ARBA00023136"/>
    </source>
</evidence>
<feature type="domain" description="Major facilitator superfamily (MFS) profile" evidence="7">
    <location>
        <begin position="1"/>
        <end position="402"/>
    </location>
</feature>
<evidence type="ECO:0000259" key="7">
    <source>
        <dbReference type="PROSITE" id="PS50850"/>
    </source>
</evidence>
<dbReference type="CDD" id="cd06173">
    <property type="entry name" value="MFS_MefA_like"/>
    <property type="match status" value="1"/>
</dbReference>
<dbReference type="PANTHER" id="PTHR23513">
    <property type="entry name" value="INTEGRAL MEMBRANE EFFLUX PROTEIN-RELATED"/>
    <property type="match status" value="1"/>
</dbReference>
<dbReference type="PANTHER" id="PTHR23513:SF6">
    <property type="entry name" value="MAJOR FACILITATOR SUPERFAMILY ASSOCIATED DOMAIN-CONTAINING PROTEIN"/>
    <property type="match status" value="1"/>
</dbReference>
<evidence type="ECO:0000256" key="6">
    <source>
        <dbReference type="SAM" id="Phobius"/>
    </source>
</evidence>
<dbReference type="InterPro" id="IPR020846">
    <property type="entry name" value="MFS_dom"/>
</dbReference>
<dbReference type="InterPro" id="IPR036259">
    <property type="entry name" value="MFS_trans_sf"/>
</dbReference>
<feature type="transmembrane region" description="Helical" evidence="6">
    <location>
        <begin position="378"/>
        <end position="397"/>
    </location>
</feature>
<feature type="transmembrane region" description="Helical" evidence="6">
    <location>
        <begin position="226"/>
        <end position="249"/>
    </location>
</feature>
<name>A0ABQ4CA22_9ACTN</name>
<keyword evidence="5 6" id="KW-0472">Membrane</keyword>
<feature type="transmembrane region" description="Helical" evidence="6">
    <location>
        <begin position="159"/>
        <end position="185"/>
    </location>
</feature>
<dbReference type="PROSITE" id="PS50850">
    <property type="entry name" value="MFS"/>
    <property type="match status" value="1"/>
</dbReference>
<dbReference type="Proteomes" id="UP000624325">
    <property type="component" value="Unassembled WGS sequence"/>
</dbReference>
<feature type="transmembrane region" description="Helical" evidence="6">
    <location>
        <begin position="255"/>
        <end position="278"/>
    </location>
</feature>
<evidence type="ECO:0000256" key="1">
    <source>
        <dbReference type="ARBA" id="ARBA00004651"/>
    </source>
</evidence>
<evidence type="ECO:0000256" key="4">
    <source>
        <dbReference type="ARBA" id="ARBA00022989"/>
    </source>
</evidence>
<evidence type="ECO:0000313" key="8">
    <source>
        <dbReference type="EMBL" id="GIF59630.1"/>
    </source>
</evidence>
<dbReference type="Pfam" id="PF07690">
    <property type="entry name" value="MFS_1"/>
    <property type="match status" value="1"/>
</dbReference>
<comment type="caution">
    <text evidence="8">The sequence shown here is derived from an EMBL/GenBank/DDBJ whole genome shotgun (WGS) entry which is preliminary data.</text>
</comment>
<gene>
    <name evidence="8" type="ORF">Air01nite_57250</name>
</gene>
<feature type="transmembrane region" description="Helical" evidence="6">
    <location>
        <begin position="290"/>
        <end position="308"/>
    </location>
</feature>
<dbReference type="SUPFAM" id="SSF103473">
    <property type="entry name" value="MFS general substrate transporter"/>
    <property type="match status" value="1"/>
</dbReference>
<comment type="subcellular location">
    <subcellularLocation>
        <location evidence="1">Cell membrane</location>
        <topology evidence="1">Multi-pass membrane protein</topology>
    </subcellularLocation>
</comment>
<feature type="transmembrane region" description="Helical" evidence="6">
    <location>
        <begin position="43"/>
        <end position="63"/>
    </location>
</feature>
<evidence type="ECO:0000256" key="3">
    <source>
        <dbReference type="ARBA" id="ARBA00022692"/>
    </source>
</evidence>
<keyword evidence="4 6" id="KW-1133">Transmembrane helix</keyword>
<reference evidence="8 9" key="1">
    <citation type="submission" date="2021-01" db="EMBL/GenBank/DDBJ databases">
        <title>Whole genome shotgun sequence of Asanoa iriomotensis NBRC 100142.</title>
        <authorList>
            <person name="Komaki H."/>
            <person name="Tamura T."/>
        </authorList>
    </citation>
    <scope>NUCLEOTIDE SEQUENCE [LARGE SCALE GENOMIC DNA]</scope>
    <source>
        <strain evidence="8 9">NBRC 100142</strain>
    </source>
</reference>
<dbReference type="RefSeq" id="WP_203706461.1">
    <property type="nucleotide sequence ID" value="NZ_BAAALU010000004.1"/>
</dbReference>